<feature type="binding site" evidence="9">
    <location>
        <position position="77"/>
    </location>
    <ligand>
        <name>S-adenosyl-L-methionine</name>
        <dbReference type="ChEBI" id="CHEBI:59789"/>
    </ligand>
</feature>
<dbReference type="SUPFAM" id="SSF53335">
    <property type="entry name" value="S-adenosyl-L-methionine-dependent methyltransferases"/>
    <property type="match status" value="1"/>
</dbReference>
<dbReference type="PIRSF" id="PIRSF016305">
    <property type="entry name" value="LCM_mtfrase"/>
    <property type="match status" value="1"/>
</dbReference>
<comment type="catalytic activity">
    <reaction evidence="1 8">
        <text>[phosphatase 2A protein]-C-terminal L-leucine + S-adenosyl-L-methionine = [phosphatase 2A protein]-C-terminal L-leucine methyl ester + S-adenosyl-L-homocysteine</text>
        <dbReference type="Rhea" id="RHEA:48544"/>
        <dbReference type="Rhea" id="RHEA-COMP:12134"/>
        <dbReference type="Rhea" id="RHEA-COMP:12135"/>
        <dbReference type="ChEBI" id="CHEBI:57856"/>
        <dbReference type="ChEBI" id="CHEBI:59789"/>
        <dbReference type="ChEBI" id="CHEBI:90516"/>
        <dbReference type="ChEBI" id="CHEBI:90517"/>
        <dbReference type="EC" id="2.1.1.233"/>
    </reaction>
</comment>
<dbReference type="InterPro" id="IPR007213">
    <property type="entry name" value="Ppm1/Ppm2/Tcmp"/>
</dbReference>
<evidence type="ECO:0000256" key="7">
    <source>
        <dbReference type="ARBA" id="ARBA00022691"/>
    </source>
</evidence>
<comment type="function">
    <text evidence="8">Methylates the carboxyl group of the C-terminal leucine residue of protein phosphatase 2A catalytic subunits to form alpha-leucine ester residues.</text>
</comment>
<feature type="binding site" evidence="9">
    <location>
        <position position="102"/>
    </location>
    <ligand>
        <name>S-adenosyl-L-methionine</name>
        <dbReference type="ChEBI" id="CHEBI:59789"/>
    </ligand>
</feature>
<evidence type="ECO:0000256" key="9">
    <source>
        <dbReference type="PIRSR" id="PIRSR016305-1"/>
    </source>
</evidence>
<accession>A0A1Y2HB07</accession>
<evidence type="ECO:0000256" key="8">
    <source>
        <dbReference type="PIRNR" id="PIRNR016305"/>
    </source>
</evidence>
<keyword evidence="5 8" id="KW-0489">Methyltransferase</keyword>
<name>A0A1Y2HB07_9FUNG</name>
<feature type="binding site" evidence="9">
    <location>
        <begin position="175"/>
        <end position="176"/>
    </location>
    <ligand>
        <name>S-adenosyl-L-methionine</name>
        <dbReference type="ChEBI" id="CHEBI:59789"/>
    </ligand>
</feature>
<evidence type="ECO:0000313" key="11">
    <source>
        <dbReference type="EMBL" id="ORZ31111.1"/>
    </source>
</evidence>
<dbReference type="PANTHER" id="PTHR13600">
    <property type="entry name" value="LEUCINE CARBOXYL METHYLTRANSFERASE"/>
    <property type="match status" value="1"/>
</dbReference>
<dbReference type="GO" id="GO:0018423">
    <property type="term" value="F:protein C-terminal leucine carboxyl O-methyltransferase activity"/>
    <property type="evidence" value="ECO:0007669"/>
    <property type="project" value="UniProtKB-EC"/>
</dbReference>
<dbReference type="Gene3D" id="3.40.50.150">
    <property type="entry name" value="Vaccinia Virus protein VP39"/>
    <property type="match status" value="1"/>
</dbReference>
<protein>
    <recommendedName>
        <fullName evidence="4 8">Leucine carboxyl methyltransferase 1</fullName>
        <ecNumber evidence="3 8">2.1.1.233</ecNumber>
    </recommendedName>
</protein>
<dbReference type="Proteomes" id="UP000193411">
    <property type="component" value="Unassembled WGS sequence"/>
</dbReference>
<evidence type="ECO:0000256" key="5">
    <source>
        <dbReference type="ARBA" id="ARBA00022603"/>
    </source>
</evidence>
<organism evidence="11 12">
    <name type="scientific">Catenaria anguillulae PL171</name>
    <dbReference type="NCBI Taxonomy" id="765915"/>
    <lineage>
        <taxon>Eukaryota</taxon>
        <taxon>Fungi</taxon>
        <taxon>Fungi incertae sedis</taxon>
        <taxon>Blastocladiomycota</taxon>
        <taxon>Blastocladiomycetes</taxon>
        <taxon>Blastocladiales</taxon>
        <taxon>Catenariaceae</taxon>
        <taxon>Catenaria</taxon>
    </lineage>
</organism>
<dbReference type="STRING" id="765915.A0A1Y2HB07"/>
<keyword evidence="12" id="KW-1185">Reference proteome</keyword>
<reference evidence="11 12" key="1">
    <citation type="submission" date="2016-07" db="EMBL/GenBank/DDBJ databases">
        <title>Pervasive Adenine N6-methylation of Active Genes in Fungi.</title>
        <authorList>
            <consortium name="DOE Joint Genome Institute"/>
            <person name="Mondo S.J."/>
            <person name="Dannebaum R.O."/>
            <person name="Kuo R.C."/>
            <person name="Labutti K."/>
            <person name="Haridas S."/>
            <person name="Kuo A."/>
            <person name="Salamov A."/>
            <person name="Ahrendt S.R."/>
            <person name="Lipzen A."/>
            <person name="Sullivan W."/>
            <person name="Andreopoulos W.B."/>
            <person name="Clum A."/>
            <person name="Lindquist E."/>
            <person name="Daum C."/>
            <person name="Ramamoorthy G.K."/>
            <person name="Gryganskyi A."/>
            <person name="Culley D."/>
            <person name="Magnuson J.K."/>
            <person name="James T.Y."/>
            <person name="O'Malley M.A."/>
            <person name="Stajich J.E."/>
            <person name="Spatafora J.W."/>
            <person name="Visel A."/>
            <person name="Grigoriev I.V."/>
        </authorList>
    </citation>
    <scope>NUCLEOTIDE SEQUENCE [LARGE SCALE GENOMIC DNA]</scope>
    <source>
        <strain evidence="11 12">PL171</strain>
    </source>
</reference>
<dbReference type="OrthoDB" id="203237at2759"/>
<dbReference type="EC" id="2.1.1.233" evidence="3 8"/>
<dbReference type="InterPro" id="IPR029063">
    <property type="entry name" value="SAM-dependent_MTases_sf"/>
</dbReference>
<evidence type="ECO:0000256" key="6">
    <source>
        <dbReference type="ARBA" id="ARBA00022679"/>
    </source>
</evidence>
<evidence type="ECO:0000256" key="4">
    <source>
        <dbReference type="ARBA" id="ARBA00017497"/>
    </source>
</evidence>
<sequence length="329" mass="36423">MHTHSAHFAHNNANGDDDDTATIRATDNVAAQSRLSAVDCGYITDDPYAVAFVSGASGHALALHRRPPLINRGTYLRISAFDWALDKFIQACSGAGQVVSLGAGTDTRWFRFRDKYPESQVKCFEIDLQETVLKKISVFRKSARLFAPHVKGAKFDSKSTTYTAVSAGYTLLAGDLRSWSTHCVPALLAAGFDPKLPTLVLAECALVYISPPTAVADIFTWLSGHVQDVCIVTYDQIRPDDDFGRVMVSNLRDAGIELPGLHHVPSPKRMRIEWQCVSEDEKKRIAKVEMLDEVEELELMWAHYCLAVGVKGEVAQEVGRVYINDDKCY</sequence>
<evidence type="ECO:0000313" key="12">
    <source>
        <dbReference type="Proteomes" id="UP000193411"/>
    </source>
</evidence>
<gene>
    <name evidence="11" type="ORF">BCR44DRAFT_1488016</name>
</gene>
<keyword evidence="7 8" id="KW-0949">S-adenosyl-L-methionine</keyword>
<dbReference type="InterPro" id="IPR016651">
    <property type="entry name" value="LCMT1"/>
</dbReference>
<evidence type="ECO:0000256" key="10">
    <source>
        <dbReference type="SAM" id="MobiDB-lite"/>
    </source>
</evidence>
<dbReference type="GO" id="GO:0032259">
    <property type="term" value="P:methylation"/>
    <property type="evidence" value="ECO:0007669"/>
    <property type="project" value="UniProtKB-KW"/>
</dbReference>
<proteinExistence type="inferred from homology"/>
<feature type="region of interest" description="Disordered" evidence="10">
    <location>
        <begin position="1"/>
        <end position="20"/>
    </location>
</feature>
<evidence type="ECO:0000256" key="3">
    <source>
        <dbReference type="ARBA" id="ARBA00012834"/>
    </source>
</evidence>
<dbReference type="EMBL" id="MCFL01000066">
    <property type="protein sequence ID" value="ORZ31111.1"/>
    <property type="molecule type" value="Genomic_DNA"/>
</dbReference>
<evidence type="ECO:0000256" key="1">
    <source>
        <dbReference type="ARBA" id="ARBA00000724"/>
    </source>
</evidence>
<keyword evidence="6 8" id="KW-0808">Transferase</keyword>
<comment type="similarity">
    <text evidence="2 8">Belongs to the methyltransferase superfamily. LCMT family.</text>
</comment>
<feature type="binding site" evidence="9">
    <location>
        <position position="203"/>
    </location>
    <ligand>
        <name>S-adenosyl-L-methionine</name>
        <dbReference type="ChEBI" id="CHEBI:59789"/>
    </ligand>
</feature>
<dbReference type="AlphaFoldDB" id="A0A1Y2HB07"/>
<comment type="caution">
    <text evidence="11">The sequence shown here is derived from an EMBL/GenBank/DDBJ whole genome shotgun (WGS) entry which is preliminary data.</text>
</comment>
<dbReference type="PANTHER" id="PTHR13600:SF21">
    <property type="entry name" value="LEUCINE CARBOXYL METHYLTRANSFERASE 1"/>
    <property type="match status" value="1"/>
</dbReference>
<evidence type="ECO:0000256" key="2">
    <source>
        <dbReference type="ARBA" id="ARBA00010703"/>
    </source>
</evidence>
<dbReference type="Pfam" id="PF04072">
    <property type="entry name" value="LCM"/>
    <property type="match status" value="1"/>
</dbReference>